<dbReference type="InterPro" id="IPR056579">
    <property type="entry name" value="Ufl1_N"/>
</dbReference>
<feature type="domain" description="E3 UFM1-protein ligase 1-like N-terminal" evidence="6">
    <location>
        <begin position="4"/>
        <end position="288"/>
    </location>
</feature>
<feature type="domain" description="E3 UFM1-protein ligase 1-like" evidence="7">
    <location>
        <begin position="565"/>
        <end position="695"/>
    </location>
</feature>
<dbReference type="Proteomes" id="UP001140949">
    <property type="component" value="Unassembled WGS sequence"/>
</dbReference>
<evidence type="ECO:0000259" key="8">
    <source>
        <dbReference type="Pfam" id="PF25041"/>
    </source>
</evidence>
<feature type="compositionally biased region" description="Basic and acidic residues" evidence="5">
    <location>
        <begin position="418"/>
        <end position="436"/>
    </location>
</feature>
<evidence type="ECO:0000256" key="3">
    <source>
        <dbReference type="ARBA" id="ARBA00022786"/>
    </source>
</evidence>
<feature type="domain" description="E3 UFM1-protein ligase-like C-terminal" evidence="8">
    <location>
        <begin position="700"/>
        <end position="813"/>
    </location>
</feature>
<proteinExistence type="inferred from homology"/>
<dbReference type="Pfam" id="PF25041">
    <property type="entry name" value="UFL1_C"/>
    <property type="match status" value="1"/>
</dbReference>
<organism evidence="9 10">
    <name type="scientific">Iris pallida</name>
    <name type="common">Sweet iris</name>
    <dbReference type="NCBI Taxonomy" id="29817"/>
    <lineage>
        <taxon>Eukaryota</taxon>
        <taxon>Viridiplantae</taxon>
        <taxon>Streptophyta</taxon>
        <taxon>Embryophyta</taxon>
        <taxon>Tracheophyta</taxon>
        <taxon>Spermatophyta</taxon>
        <taxon>Magnoliopsida</taxon>
        <taxon>Liliopsida</taxon>
        <taxon>Asparagales</taxon>
        <taxon>Iridaceae</taxon>
        <taxon>Iridoideae</taxon>
        <taxon>Irideae</taxon>
        <taxon>Iris</taxon>
    </lineage>
</organism>
<keyword evidence="10" id="KW-1185">Reference proteome</keyword>
<dbReference type="GO" id="GO:0061666">
    <property type="term" value="F:UFM1 ligase activity"/>
    <property type="evidence" value="ECO:0007669"/>
    <property type="project" value="InterPro"/>
</dbReference>
<dbReference type="GO" id="GO:0005789">
    <property type="term" value="C:endoplasmic reticulum membrane"/>
    <property type="evidence" value="ECO:0007669"/>
    <property type="project" value="TreeGrafter"/>
</dbReference>
<dbReference type="Pfam" id="PF25870">
    <property type="entry name" value="WHD_UFL1_5th"/>
    <property type="match status" value="1"/>
</dbReference>
<comment type="caution">
    <text evidence="9">The sequence shown here is derived from an EMBL/GenBank/DDBJ whole genome shotgun (WGS) entry which is preliminary data.</text>
</comment>
<reference evidence="9" key="1">
    <citation type="journal article" date="2023" name="GigaByte">
        <title>Genome assembly of the bearded iris, Iris pallida Lam.</title>
        <authorList>
            <person name="Bruccoleri R.E."/>
            <person name="Oakeley E.J."/>
            <person name="Faust A.M.E."/>
            <person name="Altorfer M."/>
            <person name="Dessus-Babus S."/>
            <person name="Burckhardt D."/>
            <person name="Oertli M."/>
            <person name="Naumann U."/>
            <person name="Petersen F."/>
            <person name="Wong J."/>
        </authorList>
    </citation>
    <scope>NUCLEOTIDE SEQUENCE</scope>
    <source>
        <strain evidence="9">GSM-AAB239-AS_SAM_17_03QT</strain>
    </source>
</reference>
<protein>
    <submittedName>
        <fullName evidence="9">E3 UFM1-protein ligase 1-like protein</fullName>
    </submittedName>
</protein>
<keyword evidence="2" id="KW-0808">Transferase</keyword>
<dbReference type="GO" id="GO:1990592">
    <property type="term" value="P:protein K69-linked ufmylation"/>
    <property type="evidence" value="ECO:0007669"/>
    <property type="project" value="TreeGrafter"/>
</dbReference>
<dbReference type="InterPro" id="IPR018611">
    <property type="entry name" value="Ufl1"/>
</dbReference>
<evidence type="ECO:0000256" key="4">
    <source>
        <dbReference type="SAM" id="Coils"/>
    </source>
</evidence>
<evidence type="ECO:0000256" key="2">
    <source>
        <dbReference type="ARBA" id="ARBA00022679"/>
    </source>
</evidence>
<dbReference type="Pfam" id="PF09743">
    <property type="entry name" value="E3_UFM1_ligase"/>
    <property type="match status" value="1"/>
</dbReference>
<dbReference type="Pfam" id="PF23659">
    <property type="entry name" value="UFL1"/>
    <property type="match status" value="1"/>
</dbReference>
<dbReference type="PANTHER" id="PTHR31057">
    <property type="entry name" value="E3 UFM1-PROTEIN LIGASE 1"/>
    <property type="match status" value="1"/>
</dbReference>
<evidence type="ECO:0000256" key="1">
    <source>
        <dbReference type="ARBA" id="ARBA00010789"/>
    </source>
</evidence>
<dbReference type="GO" id="GO:0034976">
    <property type="term" value="P:response to endoplasmic reticulum stress"/>
    <property type="evidence" value="ECO:0007669"/>
    <property type="project" value="TreeGrafter"/>
</dbReference>
<feature type="coiled-coil region" evidence="4">
    <location>
        <begin position="555"/>
        <end position="592"/>
    </location>
</feature>
<dbReference type="InterPro" id="IPR056761">
    <property type="entry name" value="Ufl1-like_C"/>
</dbReference>
<evidence type="ECO:0000259" key="6">
    <source>
        <dbReference type="Pfam" id="PF09743"/>
    </source>
</evidence>
<keyword evidence="9" id="KW-0436">Ligase</keyword>
<dbReference type="GO" id="GO:0032434">
    <property type="term" value="P:regulation of proteasomal ubiquitin-dependent protein catabolic process"/>
    <property type="evidence" value="ECO:0007669"/>
    <property type="project" value="TreeGrafter"/>
</dbReference>
<name>A0AAX6ESA9_IRIPA</name>
<feature type="region of interest" description="Disordered" evidence="5">
    <location>
        <begin position="412"/>
        <end position="493"/>
    </location>
</feature>
<sequence length="820" mass="90135">MDAELLELQQQFESAQQAKSSVRLSERNVVELVHKLQELHFLDSDILHTVTGKEYITRDHLRHEIEAEIRKSGRVSLIDLSDAVGVDLYHVESQAQAVVVGDPGLAIVNGEIISDSYWDSAAEEIDEKLQECSQIALAELAAQLRVGSELVVSVVEPRLGKIIKGRLEGGQLYTPAYVSRICAMVRGAARGITVPTNLATVWNSLQQLLQDTDGANGVSVEGAFFQSQFNGLVKEGEVLGSLRAGVQWTPAVFAHAQRASVDSFFSQNSYISYDVLQKLAIPQPKQYLQSRYPEGIALDGVFVHPSMVEMLDAAIEDAIEHGNWIDSLSVLPTYVGPQDVSKILSLCPSVQREIKAAKAIVMGESCIFSNSYVKAMFDRVEKDMDTLSLSSLASQGQPIDLCSAHESKGRPAAASFSEMKEISDEGGSRKFVSEKSSKKKRGKSAKSGPTEDDTDNYESLPTKVKKNQRKSKDTNSLDASDMKSGSKKGLDKTKEDSLNIISEEWIAQRILALAPDLGDLGVEPEDPHALIRHLSNHLRPMLLDSWKKKRNTVLLENSERRRRLLDNLQKQLDEAVLDIQLYEKALDLFEDDPATSVILHKHLLKTMATPVVDKLISTLVIDNKLKNGVEVGENESPETASLSSADRISLSKSLPGSLSVKAQAVLDALEGKVVDTFMIALRAMTEESGLLLKKLDKKLERTLLHSYRKDLTAQVSSETDAVALLPKIVALLYLQFYNKALQAPGRAISAAASRLKNKLPDSTYKVLMDYHAATVTLLALQSAATGDEEDCTSDRILSKKEFLESKMPELKGLVLTSRSS</sequence>
<gene>
    <name evidence="9" type="ORF">M6B38_105785</name>
</gene>
<dbReference type="AlphaFoldDB" id="A0AAX6ESA9"/>
<keyword evidence="4" id="KW-0175">Coiled coil</keyword>
<comment type="similarity">
    <text evidence="1">Belongs to the UFL1 family.</text>
</comment>
<evidence type="ECO:0000259" key="7">
    <source>
        <dbReference type="Pfam" id="PF23659"/>
    </source>
</evidence>
<dbReference type="GO" id="GO:0016874">
    <property type="term" value="F:ligase activity"/>
    <property type="evidence" value="ECO:0007669"/>
    <property type="project" value="UniProtKB-KW"/>
</dbReference>
<evidence type="ECO:0000256" key="5">
    <source>
        <dbReference type="SAM" id="MobiDB-lite"/>
    </source>
</evidence>
<accession>A0AAX6ESA9</accession>
<keyword evidence="3" id="KW-0833">Ubl conjugation pathway</keyword>
<evidence type="ECO:0000313" key="9">
    <source>
        <dbReference type="EMBL" id="KAJ6806828.1"/>
    </source>
</evidence>
<reference evidence="9" key="2">
    <citation type="submission" date="2023-04" db="EMBL/GenBank/DDBJ databases">
        <authorList>
            <person name="Bruccoleri R.E."/>
            <person name="Oakeley E.J."/>
            <person name="Faust A.-M."/>
            <person name="Dessus-Babus S."/>
            <person name="Altorfer M."/>
            <person name="Burckhardt D."/>
            <person name="Oertli M."/>
            <person name="Naumann U."/>
            <person name="Petersen F."/>
            <person name="Wong J."/>
        </authorList>
    </citation>
    <scope>NUCLEOTIDE SEQUENCE</scope>
    <source>
        <strain evidence="9">GSM-AAB239-AS_SAM_17_03QT</strain>
        <tissue evidence="9">Leaf</tissue>
    </source>
</reference>
<dbReference type="PANTHER" id="PTHR31057:SF0">
    <property type="entry name" value="E3 UFM1-PROTEIN LIGASE 1"/>
    <property type="match status" value="1"/>
</dbReference>
<evidence type="ECO:0000313" key="10">
    <source>
        <dbReference type="Proteomes" id="UP001140949"/>
    </source>
</evidence>
<dbReference type="InterPro" id="IPR056580">
    <property type="entry name" value="Ufl1_dom"/>
</dbReference>
<dbReference type="EMBL" id="JANAVB010034417">
    <property type="protein sequence ID" value="KAJ6806828.1"/>
    <property type="molecule type" value="Genomic_DNA"/>
</dbReference>